<dbReference type="Gene3D" id="3.50.50.60">
    <property type="entry name" value="FAD/NAD(P)-binding domain"/>
    <property type="match status" value="2"/>
</dbReference>
<feature type="region of interest" description="Disordered" evidence="4">
    <location>
        <begin position="936"/>
        <end position="968"/>
    </location>
</feature>
<feature type="compositionally biased region" description="Basic and acidic residues" evidence="4">
    <location>
        <begin position="936"/>
        <end position="953"/>
    </location>
</feature>
<feature type="domain" description="4Fe-4S ferredoxin-type" evidence="5">
    <location>
        <begin position="866"/>
        <end position="895"/>
    </location>
</feature>
<dbReference type="eggNOG" id="COG1143">
    <property type="taxonomic scope" value="Bacteria"/>
</dbReference>
<dbReference type="STRING" id="1125712.HMPREF1316_0839"/>
<dbReference type="RefSeq" id="WP_021727453.1">
    <property type="nucleotide sequence ID" value="NZ_AWEZ01000073.1"/>
</dbReference>
<evidence type="ECO:0000256" key="1">
    <source>
        <dbReference type="ARBA" id="ARBA00022723"/>
    </source>
</evidence>
<dbReference type="eggNOG" id="COG0493">
    <property type="taxonomic scope" value="Bacteria"/>
</dbReference>
<dbReference type="PANTHER" id="PTHR42783">
    <property type="entry name" value="GLUTAMATE SYNTHASE [NADPH] SMALL CHAIN"/>
    <property type="match status" value="1"/>
</dbReference>
<evidence type="ECO:0000313" key="6">
    <source>
        <dbReference type="EMBL" id="ERL06068.1"/>
    </source>
</evidence>
<dbReference type="Pfam" id="PF14691">
    <property type="entry name" value="Fer4_20"/>
    <property type="match status" value="1"/>
</dbReference>
<evidence type="ECO:0000256" key="3">
    <source>
        <dbReference type="ARBA" id="ARBA00023014"/>
    </source>
</evidence>
<feature type="domain" description="4Fe-4S ferredoxin-type" evidence="5">
    <location>
        <begin position="315"/>
        <end position="344"/>
    </location>
</feature>
<dbReference type="SUPFAM" id="SSF46548">
    <property type="entry name" value="alpha-helical ferredoxin"/>
    <property type="match status" value="1"/>
</dbReference>
<dbReference type="Gene3D" id="1.10.1060.10">
    <property type="entry name" value="Alpha-helical ferredoxin"/>
    <property type="match status" value="1"/>
</dbReference>
<evidence type="ECO:0000256" key="4">
    <source>
        <dbReference type="SAM" id="MobiDB-lite"/>
    </source>
</evidence>
<evidence type="ECO:0000259" key="5">
    <source>
        <dbReference type="PROSITE" id="PS51379"/>
    </source>
</evidence>
<dbReference type="PROSITE" id="PS00198">
    <property type="entry name" value="4FE4S_FER_1"/>
    <property type="match status" value="1"/>
</dbReference>
<dbReference type="GO" id="GO:0016491">
    <property type="term" value="F:oxidoreductase activity"/>
    <property type="evidence" value="ECO:0007669"/>
    <property type="project" value="InterPro"/>
</dbReference>
<dbReference type="OrthoDB" id="9803192at2"/>
<dbReference type="InterPro" id="IPR017896">
    <property type="entry name" value="4Fe4S_Fe-S-bd"/>
</dbReference>
<accession>U2TIM0</accession>
<dbReference type="InterPro" id="IPR023753">
    <property type="entry name" value="FAD/NAD-binding_dom"/>
</dbReference>
<dbReference type="PROSITE" id="PS51379">
    <property type="entry name" value="4FE4S_FER_2"/>
    <property type="match status" value="2"/>
</dbReference>
<dbReference type="PATRIC" id="fig|1125712.3.peg.2506"/>
<keyword evidence="3" id="KW-0411">Iron-sulfur</keyword>
<dbReference type="PANTHER" id="PTHR42783:SF3">
    <property type="entry name" value="GLUTAMATE SYNTHASE [NADPH] SMALL CHAIN-RELATED"/>
    <property type="match status" value="1"/>
</dbReference>
<dbReference type="Pfam" id="PF07992">
    <property type="entry name" value="Pyr_redox_2"/>
    <property type="match status" value="1"/>
</dbReference>
<proteinExistence type="predicted"/>
<dbReference type="GO" id="GO:0046872">
    <property type="term" value="F:metal ion binding"/>
    <property type="evidence" value="ECO:0007669"/>
    <property type="project" value="UniProtKB-KW"/>
</dbReference>
<dbReference type="InterPro" id="IPR017900">
    <property type="entry name" value="4Fe4S_Fe_S_CS"/>
</dbReference>
<dbReference type="Pfam" id="PF00037">
    <property type="entry name" value="Fer4"/>
    <property type="match status" value="2"/>
</dbReference>
<dbReference type="Proteomes" id="UP000016638">
    <property type="component" value="Unassembled WGS sequence"/>
</dbReference>
<dbReference type="SUPFAM" id="SSF54862">
    <property type="entry name" value="4Fe-4S ferredoxins"/>
    <property type="match status" value="2"/>
</dbReference>
<keyword evidence="2" id="KW-0408">Iron</keyword>
<dbReference type="InterPro" id="IPR028261">
    <property type="entry name" value="DPD_II"/>
</dbReference>
<evidence type="ECO:0000256" key="2">
    <source>
        <dbReference type="ARBA" id="ARBA00023004"/>
    </source>
</evidence>
<keyword evidence="7" id="KW-1185">Reference proteome</keyword>
<name>U2TIM0_9ACTN</name>
<sequence>MPEQFEQPRSTYQSEAGRNAAVAKLGRKVTDVVKHKIGGVKTDDPEYWGLKEVLTDEMVDLANRMKLRQFYDFDGMMALAPQIEPAHLQELLDQMSVVGIIEYDYGDHYNDDGPVADAPRTKRWRLPFFVPGSAELFNSSKDRVDKNPAVASFFERMTFIPLAGVTQMVPPGGDGIGMHVIPVEEAVNFQNEAIKVERISHWLKKYEGHIAAGICSCRYSRTKLGEGCADDPDDWCIQVGDMADYTVETGRAHYITTDEALEILKRAEDNGFVHQITNIDGEDKIFDICNCDVKICNALRTSMLFNTPNLSRSSYTARVTPENCVACGLCVESCPAGAVKLGQRLCRANGEQPKYPRAILPDAIRWGKYAWDENYRDTARMHNTWPTGSAPCKAACPAHVPVQAYLQKAKEGKYQEAVELIRTMNPFPAVCGRICNKRCEDACTRGTIDEPVSIDAVKKFVADYDLAQAEHAVPGRAVPSLHGRFDQRIAIIGAGPAGLSCAYYLALLGYSPVVFERHEQPGGMMMYGIPSYKLEKDVLLAEAEIIKSLGVEIRCGVEVGRDITLGQLREQGFEAFFVAVGCQGGRRPGVPGDTAEGTDVAVHYLEDSMSKGNPALAGDVVVVGGGNVAVDCAMNAKRRGAGIVTMVSLEQRDEMPATNAEIVETLEDGVCVQNGWGPKEVLTDEDGRVTGVIFKRCTQVIDPKTKRFSPLYDEDETMAVACDQVVFAIGQAIEWGGLLDGRSVTFHHGNYPQADALTFQTADPDILVGGDALTGPKFVIDAIAAGHYAAESLHRRVQAGASMTIGRDRHDYLEFDKDDLLIDSYDNAGRQEEGMDLEGADRFRDTHRTLTAEQVATETRRCLNCGLSVVDLNKCIGCGICTTRCKFDAIHIYRDHPEMSDMRAAEDKVAGLASYAIKRAIRIVANSGSEEAKIMREKRREYDRTHREFERTHPYTGNASDETRRENA</sequence>
<dbReference type="SUPFAM" id="SSF51971">
    <property type="entry name" value="Nucleotide-binding domain"/>
    <property type="match status" value="1"/>
</dbReference>
<organism evidence="6 7">
    <name type="scientific">Olsenella profusa F0195</name>
    <dbReference type="NCBI Taxonomy" id="1125712"/>
    <lineage>
        <taxon>Bacteria</taxon>
        <taxon>Bacillati</taxon>
        <taxon>Actinomycetota</taxon>
        <taxon>Coriobacteriia</taxon>
        <taxon>Coriobacteriales</taxon>
        <taxon>Atopobiaceae</taxon>
        <taxon>Olsenella</taxon>
    </lineage>
</organism>
<dbReference type="GO" id="GO:0051536">
    <property type="term" value="F:iron-sulfur cluster binding"/>
    <property type="evidence" value="ECO:0007669"/>
    <property type="project" value="UniProtKB-KW"/>
</dbReference>
<dbReference type="PRINTS" id="PR00419">
    <property type="entry name" value="ADXRDTASE"/>
</dbReference>
<dbReference type="InterPro" id="IPR009051">
    <property type="entry name" value="Helical_ferredxn"/>
</dbReference>
<dbReference type="EMBL" id="AWEZ01000073">
    <property type="protein sequence ID" value="ERL06068.1"/>
    <property type="molecule type" value="Genomic_DNA"/>
</dbReference>
<protein>
    <submittedName>
        <fullName evidence="6">Pyridine nucleotide-disulfide oxidoreductase</fullName>
    </submittedName>
</protein>
<keyword evidence="1" id="KW-0479">Metal-binding</keyword>
<evidence type="ECO:0000313" key="7">
    <source>
        <dbReference type="Proteomes" id="UP000016638"/>
    </source>
</evidence>
<comment type="caution">
    <text evidence="6">The sequence shown here is derived from an EMBL/GenBank/DDBJ whole genome shotgun (WGS) entry which is preliminary data.</text>
</comment>
<reference evidence="6 7" key="1">
    <citation type="submission" date="2013-08" db="EMBL/GenBank/DDBJ databases">
        <authorList>
            <person name="Durkin A.S."/>
            <person name="Haft D.R."/>
            <person name="McCorrison J."/>
            <person name="Torralba M."/>
            <person name="Gillis M."/>
            <person name="Haft D.H."/>
            <person name="Methe B."/>
            <person name="Sutton G."/>
            <person name="Nelson K.E."/>
        </authorList>
    </citation>
    <scope>NUCLEOTIDE SEQUENCE [LARGE SCALE GENOMIC DNA]</scope>
    <source>
        <strain evidence="6 7">F0195</strain>
    </source>
</reference>
<gene>
    <name evidence="6" type="ORF">HMPREF1316_0839</name>
</gene>
<dbReference type="AlphaFoldDB" id="U2TIM0"/>
<dbReference type="InterPro" id="IPR036188">
    <property type="entry name" value="FAD/NAD-bd_sf"/>
</dbReference>